<feature type="region of interest" description="Disordered" evidence="1">
    <location>
        <begin position="69"/>
        <end position="91"/>
    </location>
</feature>
<dbReference type="SUPFAM" id="SSF51366">
    <property type="entry name" value="Ribulose-phoshate binding barrel"/>
    <property type="match status" value="1"/>
</dbReference>
<evidence type="ECO:0000313" key="2">
    <source>
        <dbReference type="EMBL" id="KAF5827036.1"/>
    </source>
</evidence>
<feature type="region of interest" description="Disordered" evidence="1">
    <location>
        <begin position="376"/>
        <end position="397"/>
    </location>
</feature>
<proteinExistence type="predicted"/>
<sequence length="462" mass="49801">MKGSLHSKQSASCQLRQASSNCGFPQIRQGTWLACTPRNKLSSPHTLIAQPSPCWTACSAMRTTGTYNTEEEGPAAGATGAASPARLRAQKGGAHKENSYLPLVKPEILAPAGGWPQVKAACENGADAVYFGTPDFNARARASNFEASELRELMTYLHARGVKGYVALNILIFDEELEALEQRIREVAAAGVDALIVQDLGAVELIRRVAPGLPIHGSTQMSITSAQGAQFAAGLGVERIVVGRELSIKDIAKVREQSTAEVEAFVHGALCVSYSGQCFSSEAWGGRSANRGQCAQACRLPYGLIVDGMLKDLQDISYLLSPQDLMAVSHVPELINSGVGCFKIEGRLKGPEYVALTTQVYRRAVDAAWAALTDGGYGSTGEQRSSRNSTTTSISVPDDESFAAAKASVALTQQEQWDLEQVHEWCHAAHAFRLIKDSPWWLQQLHQTRNTFSEQRSSGHPT</sequence>
<name>A0ABQ7FXG1_DUNSA</name>
<organism evidence="2 3">
    <name type="scientific">Dunaliella salina</name>
    <name type="common">Green alga</name>
    <name type="synonym">Protococcus salinus</name>
    <dbReference type="NCBI Taxonomy" id="3046"/>
    <lineage>
        <taxon>Eukaryota</taxon>
        <taxon>Viridiplantae</taxon>
        <taxon>Chlorophyta</taxon>
        <taxon>core chlorophytes</taxon>
        <taxon>Chlorophyceae</taxon>
        <taxon>CS clade</taxon>
        <taxon>Chlamydomonadales</taxon>
        <taxon>Dunaliellaceae</taxon>
        <taxon>Dunaliella</taxon>
    </lineage>
</organism>
<dbReference type="InterPro" id="IPR001539">
    <property type="entry name" value="Peptidase_U32"/>
</dbReference>
<feature type="compositionally biased region" description="Low complexity" evidence="1">
    <location>
        <begin position="386"/>
        <end position="395"/>
    </location>
</feature>
<dbReference type="InterPro" id="IPR011060">
    <property type="entry name" value="RibuloseP-bd_barrel"/>
</dbReference>
<dbReference type="EMBL" id="MU070614">
    <property type="protein sequence ID" value="KAF5827036.1"/>
    <property type="molecule type" value="Genomic_DNA"/>
</dbReference>
<evidence type="ECO:0000256" key="1">
    <source>
        <dbReference type="SAM" id="MobiDB-lite"/>
    </source>
</evidence>
<accession>A0ABQ7FXG1</accession>
<gene>
    <name evidence="2" type="ORF">DUNSADRAFT_1446</name>
</gene>
<dbReference type="Proteomes" id="UP000815325">
    <property type="component" value="Unassembled WGS sequence"/>
</dbReference>
<reference evidence="2" key="1">
    <citation type="submission" date="2017-08" db="EMBL/GenBank/DDBJ databases">
        <authorList>
            <person name="Polle J.E."/>
            <person name="Barry K."/>
            <person name="Cushman J."/>
            <person name="Schmutz J."/>
            <person name="Tran D."/>
            <person name="Hathwaick L.T."/>
            <person name="Yim W.C."/>
            <person name="Jenkins J."/>
            <person name="Mckie-Krisberg Z.M."/>
            <person name="Prochnik S."/>
            <person name="Lindquist E."/>
            <person name="Dockter R.B."/>
            <person name="Adam C."/>
            <person name="Molina H."/>
            <person name="Bunkerborg J."/>
            <person name="Jin E."/>
            <person name="Buchheim M."/>
            <person name="Magnuson J."/>
        </authorList>
    </citation>
    <scope>NUCLEOTIDE SEQUENCE</scope>
    <source>
        <strain evidence="2">CCAP 19/18</strain>
    </source>
</reference>
<dbReference type="Pfam" id="PF01136">
    <property type="entry name" value="Peptidase_U32"/>
    <property type="match status" value="1"/>
</dbReference>
<protein>
    <submittedName>
        <fullName evidence="2">Peptidase family U32-domain-containing protein</fullName>
    </submittedName>
</protein>
<feature type="compositionally biased region" description="Low complexity" evidence="1">
    <location>
        <begin position="74"/>
        <end position="85"/>
    </location>
</feature>
<dbReference type="PANTHER" id="PTHR30217:SF10">
    <property type="entry name" value="23S RRNA 5-HYDROXYCYTIDINE C2501 SYNTHASE"/>
    <property type="match status" value="1"/>
</dbReference>
<keyword evidence="3" id="KW-1185">Reference proteome</keyword>
<dbReference type="InterPro" id="IPR051454">
    <property type="entry name" value="RNA/ubiquinone_mod_enzymes"/>
</dbReference>
<dbReference type="PANTHER" id="PTHR30217">
    <property type="entry name" value="PEPTIDASE U32 FAMILY"/>
    <property type="match status" value="1"/>
</dbReference>
<comment type="caution">
    <text evidence="2">The sequence shown here is derived from an EMBL/GenBank/DDBJ whole genome shotgun (WGS) entry which is preliminary data.</text>
</comment>
<evidence type="ECO:0000313" key="3">
    <source>
        <dbReference type="Proteomes" id="UP000815325"/>
    </source>
</evidence>